<comment type="caution">
    <text evidence="1">The sequence shown here is derived from an EMBL/GenBank/DDBJ whole genome shotgun (WGS) entry which is preliminary data.</text>
</comment>
<gene>
    <name evidence="1" type="ORF">HMPREF9296_0598</name>
</gene>
<evidence type="ECO:0000313" key="2">
    <source>
        <dbReference type="Proteomes" id="UP000003610"/>
    </source>
</evidence>
<reference evidence="1 2" key="1">
    <citation type="submission" date="2010-08" db="EMBL/GenBank/DDBJ databases">
        <authorList>
            <person name="Durkin A.S."/>
            <person name="Madupu R."/>
            <person name="Torralba M."/>
            <person name="Gillis M."/>
            <person name="Methe B."/>
            <person name="Sutton G."/>
            <person name="Nelson K.E."/>
        </authorList>
    </citation>
    <scope>NUCLEOTIDE SEQUENCE [LARGE SCALE GENOMIC DNA]</scope>
    <source>
        <strain evidence="1 2">FB035-09AN</strain>
    </source>
</reference>
<organism evidence="1 2">
    <name type="scientific">Prevotella disiens FB035-09AN</name>
    <dbReference type="NCBI Taxonomy" id="866771"/>
    <lineage>
        <taxon>Bacteria</taxon>
        <taxon>Pseudomonadati</taxon>
        <taxon>Bacteroidota</taxon>
        <taxon>Bacteroidia</taxon>
        <taxon>Bacteroidales</taxon>
        <taxon>Prevotellaceae</taxon>
        <taxon>Prevotella</taxon>
    </lineage>
</organism>
<dbReference type="EMBL" id="AEDO01000020">
    <property type="protein sequence ID" value="EFL46578.1"/>
    <property type="molecule type" value="Genomic_DNA"/>
</dbReference>
<accession>E1KPP1</accession>
<sequence length="42" mass="4690">MLSLPFSKIKRNDAEERILILTPLPAFGDKRTGTAHGKDNHT</sequence>
<dbReference type="AlphaFoldDB" id="E1KPP1"/>
<dbReference type="Proteomes" id="UP000003610">
    <property type="component" value="Unassembled WGS sequence"/>
</dbReference>
<protein>
    <submittedName>
        <fullName evidence="1">Uncharacterized protein</fullName>
    </submittedName>
</protein>
<proteinExistence type="predicted"/>
<name>E1KPP1_9BACT</name>
<evidence type="ECO:0000313" key="1">
    <source>
        <dbReference type="EMBL" id="EFL46578.1"/>
    </source>
</evidence>